<keyword evidence="2" id="KW-0378">Hydrolase</keyword>
<accession>A0AAN7CNM1</accession>
<dbReference type="PANTHER" id="PTHR47791">
    <property type="entry name" value="MEIOTICALLY UP-REGULATED GENE 191 PROTEIN"/>
    <property type="match status" value="1"/>
</dbReference>
<dbReference type="InterPro" id="IPR008928">
    <property type="entry name" value="6-hairpin_glycosidase_sf"/>
</dbReference>
<dbReference type="PANTHER" id="PTHR47791:SF3">
    <property type="entry name" value="MEIOTICALLY UP-REGULATED GENE 191 PROTEIN"/>
    <property type="match status" value="1"/>
</dbReference>
<dbReference type="SUPFAM" id="SSF48208">
    <property type="entry name" value="Six-hairpin glycosidases"/>
    <property type="match status" value="1"/>
</dbReference>
<dbReference type="EMBL" id="MU857702">
    <property type="protein sequence ID" value="KAK4245385.1"/>
    <property type="molecule type" value="Genomic_DNA"/>
</dbReference>
<comment type="caution">
    <text evidence="2">The sequence shown here is derived from an EMBL/GenBank/DDBJ whole genome shotgun (WGS) entry which is preliminary data.</text>
</comment>
<dbReference type="Pfam" id="PF03663">
    <property type="entry name" value="Glyco_hydro_76"/>
    <property type="match status" value="1"/>
</dbReference>
<feature type="signal peptide" evidence="1">
    <location>
        <begin position="1"/>
        <end position="20"/>
    </location>
</feature>
<protein>
    <submittedName>
        <fullName evidence="2">Glycoside hydrolase</fullName>
    </submittedName>
</protein>
<dbReference type="GO" id="GO:0016787">
    <property type="term" value="F:hydrolase activity"/>
    <property type="evidence" value="ECO:0007669"/>
    <property type="project" value="UniProtKB-KW"/>
</dbReference>
<organism evidence="2 3">
    <name type="scientific">Corynascus novoguineensis</name>
    <dbReference type="NCBI Taxonomy" id="1126955"/>
    <lineage>
        <taxon>Eukaryota</taxon>
        <taxon>Fungi</taxon>
        <taxon>Dikarya</taxon>
        <taxon>Ascomycota</taxon>
        <taxon>Pezizomycotina</taxon>
        <taxon>Sordariomycetes</taxon>
        <taxon>Sordariomycetidae</taxon>
        <taxon>Sordariales</taxon>
        <taxon>Chaetomiaceae</taxon>
        <taxon>Corynascus</taxon>
    </lineage>
</organism>
<name>A0AAN7CNM1_9PEZI</name>
<sequence>MKPYIFLALFGCSWFSQGLAHSVDTRYEDATSIPRPYNDVAANPLPSEIKSLRPRLDLDTRAAAKAAIDAMNREYYSSAEAIWSRPDPWWLSGVALTSVIDYMRKTGSNDYMDQVNHIIQVQRNQYSQNGGDFRAESTDDTGWWALAMIRMYDLTANSTYLNISIADEAYMYKYWTSSPCGGGIYVDIKTKTYKNAIANELYIKLAASLHNRIANDTKYLSRAETAWSWFQRSGMIKSDNLISDGLASSSNGACYNNRLPVWTYNQGVILGALVELYRATSSETYLTSARAIADAVLSNDGTTSPQLTTNEGSGGGGILMEASCRPDELAGGCNHDQQVFKGVFAYNLAELDDAGAAVDGSRPYRAYLERNAQSAYVNARQPNTDLYDASWAAGPAFGNSTIGKQASAVGLLVAVF</sequence>
<dbReference type="InterPro" id="IPR053169">
    <property type="entry name" value="MUG_Protein"/>
</dbReference>
<dbReference type="Gene3D" id="1.50.10.20">
    <property type="match status" value="1"/>
</dbReference>
<keyword evidence="1" id="KW-0732">Signal</keyword>
<reference evidence="2" key="1">
    <citation type="journal article" date="2023" name="Mol. Phylogenet. Evol.">
        <title>Genome-scale phylogeny and comparative genomics of the fungal order Sordariales.</title>
        <authorList>
            <person name="Hensen N."/>
            <person name="Bonometti L."/>
            <person name="Westerberg I."/>
            <person name="Brannstrom I.O."/>
            <person name="Guillou S."/>
            <person name="Cros-Aarteil S."/>
            <person name="Calhoun S."/>
            <person name="Haridas S."/>
            <person name="Kuo A."/>
            <person name="Mondo S."/>
            <person name="Pangilinan J."/>
            <person name="Riley R."/>
            <person name="LaButti K."/>
            <person name="Andreopoulos B."/>
            <person name="Lipzen A."/>
            <person name="Chen C."/>
            <person name="Yan M."/>
            <person name="Daum C."/>
            <person name="Ng V."/>
            <person name="Clum A."/>
            <person name="Steindorff A."/>
            <person name="Ohm R.A."/>
            <person name="Martin F."/>
            <person name="Silar P."/>
            <person name="Natvig D.O."/>
            <person name="Lalanne C."/>
            <person name="Gautier V."/>
            <person name="Ament-Velasquez S.L."/>
            <person name="Kruys A."/>
            <person name="Hutchinson M.I."/>
            <person name="Powell A.J."/>
            <person name="Barry K."/>
            <person name="Miller A.N."/>
            <person name="Grigoriev I.V."/>
            <person name="Debuchy R."/>
            <person name="Gladieux P."/>
            <person name="Hiltunen Thoren M."/>
            <person name="Johannesson H."/>
        </authorList>
    </citation>
    <scope>NUCLEOTIDE SEQUENCE</scope>
    <source>
        <strain evidence="2">CBS 359.72</strain>
    </source>
</reference>
<dbReference type="Proteomes" id="UP001303647">
    <property type="component" value="Unassembled WGS sequence"/>
</dbReference>
<dbReference type="GO" id="GO:0005975">
    <property type="term" value="P:carbohydrate metabolic process"/>
    <property type="evidence" value="ECO:0007669"/>
    <property type="project" value="InterPro"/>
</dbReference>
<dbReference type="InterPro" id="IPR005198">
    <property type="entry name" value="Glyco_hydro_76"/>
</dbReference>
<feature type="chain" id="PRO_5042981288" evidence="1">
    <location>
        <begin position="21"/>
        <end position="416"/>
    </location>
</feature>
<gene>
    <name evidence="2" type="ORF">C7999DRAFT_34224</name>
</gene>
<evidence type="ECO:0000313" key="3">
    <source>
        <dbReference type="Proteomes" id="UP001303647"/>
    </source>
</evidence>
<dbReference type="AlphaFoldDB" id="A0AAN7CNM1"/>
<evidence type="ECO:0000313" key="2">
    <source>
        <dbReference type="EMBL" id="KAK4245385.1"/>
    </source>
</evidence>
<reference evidence="2" key="2">
    <citation type="submission" date="2023-05" db="EMBL/GenBank/DDBJ databases">
        <authorList>
            <consortium name="Lawrence Berkeley National Laboratory"/>
            <person name="Steindorff A."/>
            <person name="Hensen N."/>
            <person name="Bonometti L."/>
            <person name="Westerberg I."/>
            <person name="Brannstrom I.O."/>
            <person name="Guillou S."/>
            <person name="Cros-Aarteil S."/>
            <person name="Calhoun S."/>
            <person name="Haridas S."/>
            <person name="Kuo A."/>
            <person name="Mondo S."/>
            <person name="Pangilinan J."/>
            <person name="Riley R."/>
            <person name="Labutti K."/>
            <person name="Andreopoulos B."/>
            <person name="Lipzen A."/>
            <person name="Chen C."/>
            <person name="Yanf M."/>
            <person name="Daum C."/>
            <person name="Ng V."/>
            <person name="Clum A."/>
            <person name="Ohm R."/>
            <person name="Martin F."/>
            <person name="Silar P."/>
            <person name="Natvig D."/>
            <person name="Lalanne C."/>
            <person name="Gautier V."/>
            <person name="Ament-Velasquez S.L."/>
            <person name="Kruys A."/>
            <person name="Hutchinson M.I."/>
            <person name="Powell A.J."/>
            <person name="Barry K."/>
            <person name="Miller A.N."/>
            <person name="Grigoriev I.V."/>
            <person name="Debuchy R."/>
            <person name="Gladieux P."/>
            <person name="Thoren M.H."/>
            <person name="Johannesson H."/>
        </authorList>
    </citation>
    <scope>NUCLEOTIDE SEQUENCE</scope>
    <source>
        <strain evidence="2">CBS 359.72</strain>
    </source>
</reference>
<proteinExistence type="predicted"/>
<keyword evidence="3" id="KW-1185">Reference proteome</keyword>
<evidence type="ECO:0000256" key="1">
    <source>
        <dbReference type="SAM" id="SignalP"/>
    </source>
</evidence>